<proteinExistence type="predicted"/>
<organism evidence="1 2">
    <name type="scientific">Petrolisthes cinctipes</name>
    <name type="common">Flat porcelain crab</name>
    <dbReference type="NCBI Taxonomy" id="88211"/>
    <lineage>
        <taxon>Eukaryota</taxon>
        <taxon>Metazoa</taxon>
        <taxon>Ecdysozoa</taxon>
        <taxon>Arthropoda</taxon>
        <taxon>Crustacea</taxon>
        <taxon>Multicrustacea</taxon>
        <taxon>Malacostraca</taxon>
        <taxon>Eumalacostraca</taxon>
        <taxon>Eucarida</taxon>
        <taxon>Decapoda</taxon>
        <taxon>Pleocyemata</taxon>
        <taxon>Anomura</taxon>
        <taxon>Galatheoidea</taxon>
        <taxon>Porcellanidae</taxon>
        <taxon>Petrolisthes</taxon>
    </lineage>
</organism>
<keyword evidence="2" id="KW-1185">Reference proteome</keyword>
<reference evidence="1" key="1">
    <citation type="submission" date="2023-10" db="EMBL/GenBank/DDBJ databases">
        <title>Genome assemblies of two species of porcelain crab, Petrolisthes cinctipes and Petrolisthes manimaculis (Anomura: Porcellanidae).</title>
        <authorList>
            <person name="Angst P."/>
        </authorList>
    </citation>
    <scope>NUCLEOTIDE SEQUENCE</scope>
    <source>
        <strain evidence="1">PB745_01</strain>
        <tissue evidence="1">Gill</tissue>
    </source>
</reference>
<gene>
    <name evidence="1" type="ORF">Pcinc_030336</name>
</gene>
<comment type="caution">
    <text evidence="1">The sequence shown here is derived from an EMBL/GenBank/DDBJ whole genome shotgun (WGS) entry which is preliminary data.</text>
</comment>
<sequence length="111" mass="12278">MSDVQSQQGHNPLITAYNTLILDIVIPTCIASITTQRVKVVNRSSTPVVEATIITTTRWQSVIKPASPSTDPQQGYNMQSTTSAPIMALDTKFQILYGKHFKIMFMTCANM</sequence>
<accession>A0AAE1K6H0</accession>
<dbReference type="AlphaFoldDB" id="A0AAE1K6H0"/>
<evidence type="ECO:0000313" key="1">
    <source>
        <dbReference type="EMBL" id="KAK3863935.1"/>
    </source>
</evidence>
<evidence type="ECO:0000313" key="2">
    <source>
        <dbReference type="Proteomes" id="UP001286313"/>
    </source>
</evidence>
<name>A0AAE1K6H0_PETCI</name>
<dbReference type="EMBL" id="JAWQEG010003902">
    <property type="protein sequence ID" value="KAK3863935.1"/>
    <property type="molecule type" value="Genomic_DNA"/>
</dbReference>
<dbReference type="Proteomes" id="UP001286313">
    <property type="component" value="Unassembled WGS sequence"/>
</dbReference>
<protein>
    <submittedName>
        <fullName evidence="1">Uncharacterized protein</fullName>
    </submittedName>
</protein>